<evidence type="ECO:0000256" key="1">
    <source>
        <dbReference type="SAM" id="MobiDB-lite"/>
    </source>
</evidence>
<organism evidence="4 5">
    <name type="scientific">Gordonia soli NBRC 108243</name>
    <dbReference type="NCBI Taxonomy" id="1223545"/>
    <lineage>
        <taxon>Bacteria</taxon>
        <taxon>Bacillati</taxon>
        <taxon>Actinomycetota</taxon>
        <taxon>Actinomycetes</taxon>
        <taxon>Mycobacteriales</taxon>
        <taxon>Gordoniaceae</taxon>
        <taxon>Gordonia</taxon>
    </lineage>
</organism>
<dbReference type="RefSeq" id="WP_007617267.1">
    <property type="nucleotide sequence ID" value="NZ_BANX01000004.1"/>
</dbReference>
<dbReference type="eggNOG" id="ENOG5030HW1">
    <property type="taxonomic scope" value="Bacteria"/>
</dbReference>
<sequence length="150" mass="16188">MGAPPATTAIPRGNVAAPVDLDDDRTVGADEHDDFGPSDSPRAYSAVDDDSIHLDRPDRPDRPSDPEVPVAARPRKATLNRNAIWALVLSVLGITSPIGVFLGHQARTQIRRTREFGAPFATAALWIGYAWIAFVVLGLIAYFWITAQGS</sequence>
<feature type="transmembrane region" description="Helical" evidence="2">
    <location>
        <begin position="83"/>
        <end position="102"/>
    </location>
</feature>
<dbReference type="Proteomes" id="UP000011666">
    <property type="component" value="Unassembled WGS sequence"/>
</dbReference>
<keyword evidence="5" id="KW-1185">Reference proteome</keyword>
<protein>
    <recommendedName>
        <fullName evidence="3">DUF4190 domain-containing protein</fullName>
    </recommendedName>
</protein>
<dbReference type="EMBL" id="BANX01000004">
    <property type="protein sequence ID" value="GAC66753.1"/>
    <property type="molecule type" value="Genomic_DNA"/>
</dbReference>
<evidence type="ECO:0000256" key="2">
    <source>
        <dbReference type="SAM" id="Phobius"/>
    </source>
</evidence>
<reference evidence="4 5" key="1">
    <citation type="submission" date="2013-01" db="EMBL/GenBank/DDBJ databases">
        <title>Whole genome shotgun sequence of Gordonia soli NBRC 108243.</title>
        <authorList>
            <person name="Isaki-Nakamura S."/>
            <person name="Hosoyama A."/>
            <person name="Tsuchikane K."/>
            <person name="Ando Y."/>
            <person name="Baba S."/>
            <person name="Ohji S."/>
            <person name="Hamada M."/>
            <person name="Tamura T."/>
            <person name="Yamazoe A."/>
            <person name="Yamazaki S."/>
            <person name="Fujita N."/>
        </authorList>
    </citation>
    <scope>NUCLEOTIDE SEQUENCE [LARGE SCALE GENOMIC DNA]</scope>
    <source>
        <strain evidence="4 5">NBRC 108243</strain>
    </source>
</reference>
<keyword evidence="2" id="KW-0472">Membrane</keyword>
<name>M0QDS7_9ACTN</name>
<feature type="compositionally biased region" description="Basic and acidic residues" evidence="1">
    <location>
        <begin position="50"/>
        <end position="65"/>
    </location>
</feature>
<evidence type="ECO:0000259" key="3">
    <source>
        <dbReference type="Pfam" id="PF13828"/>
    </source>
</evidence>
<evidence type="ECO:0000313" key="5">
    <source>
        <dbReference type="Proteomes" id="UP000011666"/>
    </source>
</evidence>
<accession>M0QDS7</accession>
<keyword evidence="2" id="KW-1133">Transmembrane helix</keyword>
<dbReference type="AlphaFoldDB" id="M0QDS7"/>
<keyword evidence="2" id="KW-0812">Transmembrane</keyword>
<feature type="transmembrane region" description="Helical" evidence="2">
    <location>
        <begin position="123"/>
        <end position="145"/>
    </location>
</feature>
<dbReference type="InterPro" id="IPR025241">
    <property type="entry name" value="DUF4190"/>
</dbReference>
<feature type="domain" description="DUF4190" evidence="3">
    <location>
        <begin position="83"/>
        <end position="137"/>
    </location>
</feature>
<proteinExistence type="predicted"/>
<dbReference type="Pfam" id="PF13828">
    <property type="entry name" value="DUF4190"/>
    <property type="match status" value="1"/>
</dbReference>
<evidence type="ECO:0000313" key="4">
    <source>
        <dbReference type="EMBL" id="GAC66753.1"/>
    </source>
</evidence>
<dbReference type="OrthoDB" id="4374883at2"/>
<comment type="caution">
    <text evidence="4">The sequence shown here is derived from an EMBL/GenBank/DDBJ whole genome shotgun (WGS) entry which is preliminary data.</text>
</comment>
<feature type="region of interest" description="Disordered" evidence="1">
    <location>
        <begin position="1"/>
        <end position="73"/>
    </location>
</feature>
<gene>
    <name evidence="4" type="ORF">GS4_04_00100</name>
</gene>